<evidence type="ECO:0000256" key="2">
    <source>
        <dbReference type="ARBA" id="ARBA00022475"/>
    </source>
</evidence>
<evidence type="ECO:0000256" key="3">
    <source>
        <dbReference type="ARBA" id="ARBA00022692"/>
    </source>
</evidence>
<feature type="transmembrane region" description="Helical" evidence="6">
    <location>
        <begin position="258"/>
        <end position="276"/>
    </location>
</feature>
<dbReference type="GO" id="GO:0005886">
    <property type="term" value="C:plasma membrane"/>
    <property type="evidence" value="ECO:0007669"/>
    <property type="project" value="UniProtKB-SubCell"/>
</dbReference>
<comment type="subcellular location">
    <subcellularLocation>
        <location evidence="1">Cell membrane</location>
        <topology evidence="1">Multi-pass membrane protein</topology>
    </subcellularLocation>
</comment>
<evidence type="ECO:0000313" key="8">
    <source>
        <dbReference type="EMBL" id="SAY95378.1"/>
    </source>
</evidence>
<dbReference type="NCBIfam" id="TIGR00360">
    <property type="entry name" value="ComEC_N-term"/>
    <property type="match status" value="1"/>
</dbReference>
<keyword evidence="2" id="KW-1003">Cell membrane</keyword>
<proteinExistence type="predicted"/>
<evidence type="ECO:0000256" key="6">
    <source>
        <dbReference type="SAM" id="Phobius"/>
    </source>
</evidence>
<dbReference type="EMBL" id="FKLO01000050">
    <property type="protein sequence ID" value="SAY95378.1"/>
    <property type="molecule type" value="Genomic_DNA"/>
</dbReference>
<keyword evidence="3 6" id="KW-0812">Transmembrane</keyword>
<dbReference type="Pfam" id="PF03772">
    <property type="entry name" value="Competence"/>
    <property type="match status" value="1"/>
</dbReference>
<dbReference type="RefSeq" id="WP_079540839.1">
    <property type="nucleotide sequence ID" value="NZ_FKLO01000050.1"/>
</dbReference>
<dbReference type="Proteomes" id="UP000190837">
    <property type="component" value="Unassembled WGS sequence"/>
</dbReference>
<name>A0A1C3HP12_9GAMM</name>
<evidence type="ECO:0000313" key="9">
    <source>
        <dbReference type="Proteomes" id="UP000190837"/>
    </source>
</evidence>
<evidence type="ECO:0000256" key="5">
    <source>
        <dbReference type="ARBA" id="ARBA00023136"/>
    </source>
</evidence>
<feature type="transmembrane region" description="Helical" evidence="6">
    <location>
        <begin position="219"/>
        <end position="238"/>
    </location>
</feature>
<feature type="transmembrane region" description="Helical" evidence="6">
    <location>
        <begin position="12"/>
        <end position="42"/>
    </location>
</feature>
<gene>
    <name evidence="8" type="ORF">CHUV0807_1461</name>
</gene>
<organism evidence="8 9">
    <name type="scientific">Cardiobacterium hominis</name>
    <dbReference type="NCBI Taxonomy" id="2718"/>
    <lineage>
        <taxon>Bacteria</taxon>
        <taxon>Pseudomonadati</taxon>
        <taxon>Pseudomonadota</taxon>
        <taxon>Gammaproteobacteria</taxon>
        <taxon>Cardiobacteriales</taxon>
        <taxon>Cardiobacteriaceae</taxon>
        <taxon>Cardiobacterium</taxon>
    </lineage>
</organism>
<feature type="transmembrane region" description="Helical" evidence="6">
    <location>
        <begin position="320"/>
        <end position="339"/>
    </location>
</feature>
<keyword evidence="4 6" id="KW-1133">Transmembrane helix</keyword>
<feature type="transmembrane region" description="Helical" evidence="6">
    <location>
        <begin position="383"/>
        <end position="412"/>
    </location>
</feature>
<dbReference type="InterPro" id="IPR004477">
    <property type="entry name" value="ComEC_N"/>
</dbReference>
<dbReference type="AlphaFoldDB" id="A0A1C3HP12"/>
<feature type="transmembrane region" description="Helical" evidence="6">
    <location>
        <begin position="283"/>
        <end position="300"/>
    </location>
</feature>
<dbReference type="PANTHER" id="PTHR30619:SF1">
    <property type="entry name" value="RECOMBINATION PROTEIN 2"/>
    <property type="match status" value="1"/>
</dbReference>
<evidence type="ECO:0000259" key="7">
    <source>
        <dbReference type="Pfam" id="PF03772"/>
    </source>
</evidence>
<dbReference type="PANTHER" id="PTHR30619">
    <property type="entry name" value="DNA INTERNALIZATION/COMPETENCE PROTEIN COMEC/REC2"/>
    <property type="match status" value="1"/>
</dbReference>
<evidence type="ECO:0000256" key="4">
    <source>
        <dbReference type="ARBA" id="ARBA00022989"/>
    </source>
</evidence>
<keyword evidence="5 6" id="KW-0472">Membrane</keyword>
<sequence length="648" mass="70504">MTTLRAPAPLDLTLLAVAGGIALAWQGAPPLWLLPLALLLLYPRLTRYPAIALLAALWMHSPWQYTAPIAVESRCIATLRLDDFPARGYPVGSRFTAVITAPGDCPLATGDRLTFNDYQPVARQPGDTLRARLHLKPGNNSAANQRQRLRGYAAINNAETVADAPVPWLIRQRLTLAARIDRTFPPAQRPWLRALLLGDRSGLNADAQTRLRRSGTSHLIAISGLHLALIAGLIYLALRPLLASLPPRWRRGVQPRTIALHLTLAASLAYALLTGGAAPVLRAWLMLAAVALCWHIPVIGSRDALKLAALGVLLQNPWQLGAVGAWLSFSAVAIILYSAPLWRELRPLKQWLLLQLLITAILTPLGWALFGGISLIAPLANLILIPWLAPVLTLAILALILPVLAAPASWLLDHYLRALAQLARFDLAYITPPWQPSTTTALLFTIACLLTLARWRSPLRFEQNPRPCEAGESRGGGVVMSHSDSKRTRKLLMILQRPNWQILTAPPLWFALTLATALVTTFAPAGDYHAPNGSAILRAGGKTIIHNTGLRSRNHGRDDAARYLLPELRRHAAHPDAIVLTGKNLRDVSALKTLLDAWPDTPVYSTLIIPNLPYPVTYCPATNPAGITFIKTNTGCSARFGDAVLTAP</sequence>
<dbReference type="InterPro" id="IPR052159">
    <property type="entry name" value="Competence_DNA_uptake"/>
</dbReference>
<feature type="transmembrane region" description="Helical" evidence="6">
    <location>
        <begin position="351"/>
        <end position="377"/>
    </location>
</feature>
<accession>A0A1C3HP12</accession>
<protein>
    <submittedName>
        <fullName evidence="8">DNA internalization-related competence protein ComEC/Rec2</fullName>
    </submittedName>
</protein>
<reference evidence="9" key="1">
    <citation type="submission" date="2016-04" db="EMBL/GenBank/DDBJ databases">
        <authorList>
            <person name="Tagini F."/>
        </authorList>
    </citation>
    <scope>NUCLEOTIDE SEQUENCE [LARGE SCALE GENOMIC DNA]</scope>
    <source>
        <strain evidence="9">CHUV0807</strain>
    </source>
</reference>
<feature type="domain" description="ComEC/Rec2-related protein" evidence="7">
    <location>
        <begin position="195"/>
        <end position="456"/>
    </location>
</feature>
<evidence type="ECO:0000256" key="1">
    <source>
        <dbReference type="ARBA" id="ARBA00004651"/>
    </source>
</evidence>